<name>A0A9Q0M8H3_BLOTA</name>
<reference evidence="2" key="1">
    <citation type="submission" date="2022-12" db="EMBL/GenBank/DDBJ databases">
        <title>Genome assemblies of Blomia tropicalis.</title>
        <authorList>
            <person name="Cui Y."/>
        </authorList>
    </citation>
    <scope>NUCLEOTIDE SEQUENCE</scope>
    <source>
        <tissue evidence="2">Adult mites</tissue>
    </source>
</reference>
<feature type="region of interest" description="Disordered" evidence="1">
    <location>
        <begin position="428"/>
        <end position="488"/>
    </location>
</feature>
<evidence type="ECO:0000256" key="1">
    <source>
        <dbReference type="SAM" id="MobiDB-lite"/>
    </source>
</evidence>
<dbReference type="EMBL" id="JAPWDV010000002">
    <property type="protein sequence ID" value="KAJ6220744.1"/>
    <property type="molecule type" value="Genomic_DNA"/>
</dbReference>
<organism evidence="2 3">
    <name type="scientific">Blomia tropicalis</name>
    <name type="common">Mite</name>
    <dbReference type="NCBI Taxonomy" id="40697"/>
    <lineage>
        <taxon>Eukaryota</taxon>
        <taxon>Metazoa</taxon>
        <taxon>Ecdysozoa</taxon>
        <taxon>Arthropoda</taxon>
        <taxon>Chelicerata</taxon>
        <taxon>Arachnida</taxon>
        <taxon>Acari</taxon>
        <taxon>Acariformes</taxon>
        <taxon>Sarcoptiformes</taxon>
        <taxon>Astigmata</taxon>
        <taxon>Glycyphagoidea</taxon>
        <taxon>Echimyopodidae</taxon>
        <taxon>Blomia</taxon>
    </lineage>
</organism>
<sequence>MSETNSANFLIYFRMNEHRRPVALFEGELHCSPTETYKRFECESQLYPQKQFPEINSSLEVCVIMNELQNQHRKFILKHSNLSTIVITGLETQCHVFGLRKPYFSFNLGSIKIAGYLVVRDRQQNGSNQLVSGQGEVVIKNGSAILYIDDYFAILTINSENAEHEIVQSFNKEKEFKSISLMNCNKRRQSTSNVEMKVIYYVKKYRKSKITNRFICGYIESSNINQSSIQIKAIESLESFVGNITEQIDDSLKQLPVIEVSPDTDNVIEDSFRLSQLNQITLILTKDSPSASLKLFANRGIGYELSLQSNDSICLTMNGKLLNINQILNQSKPLTIEYFLEKWANRSNRNEWSNDATISGKIIISIHNGTLSVLILAPELFILFDPREVNGESNSVDSILKFYCHRNGSEQLVIDPIVRSLNASTTTGTLDTTNETVTTNEKDKQEKDGLHTKLKSDGNSNNLKSNKKKKKKKKSRTKEKKKQHTHKYKPKLCKTSLTNFKFFKTGKYDGIHLDIKADRSKPKIISKPKECIQTDPYCGIDITSFGHESSTAKSPILANIIAERATYLFYYEEKTKRTPFGLFDGELERK</sequence>
<feature type="compositionally biased region" description="Basic residues" evidence="1">
    <location>
        <begin position="465"/>
        <end position="488"/>
    </location>
</feature>
<gene>
    <name evidence="2" type="ORF">RDWZM_006556</name>
</gene>
<protein>
    <submittedName>
        <fullName evidence="2">Uncharacterized protein</fullName>
    </submittedName>
</protein>
<evidence type="ECO:0000313" key="2">
    <source>
        <dbReference type="EMBL" id="KAJ6220744.1"/>
    </source>
</evidence>
<accession>A0A9Q0M8H3</accession>
<proteinExistence type="predicted"/>
<dbReference type="Proteomes" id="UP001142055">
    <property type="component" value="Chromosome 2"/>
</dbReference>
<dbReference type="AlphaFoldDB" id="A0A9Q0M8H3"/>
<keyword evidence="3" id="KW-1185">Reference proteome</keyword>
<feature type="compositionally biased region" description="Basic and acidic residues" evidence="1">
    <location>
        <begin position="440"/>
        <end position="456"/>
    </location>
</feature>
<evidence type="ECO:0000313" key="3">
    <source>
        <dbReference type="Proteomes" id="UP001142055"/>
    </source>
</evidence>
<feature type="compositionally biased region" description="Low complexity" evidence="1">
    <location>
        <begin position="428"/>
        <end position="439"/>
    </location>
</feature>
<comment type="caution">
    <text evidence="2">The sequence shown here is derived from an EMBL/GenBank/DDBJ whole genome shotgun (WGS) entry which is preliminary data.</text>
</comment>